<dbReference type="SUPFAM" id="SSF53098">
    <property type="entry name" value="Ribonuclease H-like"/>
    <property type="match status" value="1"/>
</dbReference>
<feature type="region of interest" description="Disordered" evidence="1">
    <location>
        <begin position="146"/>
        <end position="180"/>
    </location>
</feature>
<dbReference type="GO" id="GO:0003676">
    <property type="term" value="F:nucleic acid binding"/>
    <property type="evidence" value="ECO:0007669"/>
    <property type="project" value="InterPro"/>
</dbReference>
<protein>
    <recommendedName>
        <fullName evidence="2">YprB ribonuclease H-like domain-containing protein</fullName>
    </recommendedName>
</protein>
<name>A0A538TKM9_UNCEI</name>
<evidence type="ECO:0000313" key="4">
    <source>
        <dbReference type="Proteomes" id="UP000316609"/>
    </source>
</evidence>
<reference evidence="3 4" key="1">
    <citation type="journal article" date="2019" name="Nat. Microbiol.">
        <title>Mediterranean grassland soil C-N compound turnover is dependent on rainfall and depth, and is mediated by genomically divergent microorganisms.</title>
        <authorList>
            <person name="Diamond S."/>
            <person name="Andeer P.F."/>
            <person name="Li Z."/>
            <person name="Crits-Christoph A."/>
            <person name="Burstein D."/>
            <person name="Anantharaman K."/>
            <person name="Lane K.R."/>
            <person name="Thomas B.C."/>
            <person name="Pan C."/>
            <person name="Northen T.R."/>
            <person name="Banfield J.F."/>
        </authorList>
    </citation>
    <scope>NUCLEOTIDE SEQUENCE [LARGE SCALE GENOMIC DNA]</scope>
    <source>
        <strain evidence="3">WS_8</strain>
    </source>
</reference>
<accession>A0A538TKM9</accession>
<feature type="region of interest" description="Disordered" evidence="1">
    <location>
        <begin position="10"/>
        <end position="39"/>
    </location>
</feature>
<gene>
    <name evidence="3" type="ORF">E6K78_09715</name>
</gene>
<evidence type="ECO:0000256" key="1">
    <source>
        <dbReference type="SAM" id="MobiDB-lite"/>
    </source>
</evidence>
<dbReference type="PANTHER" id="PTHR38462:SF1">
    <property type="entry name" value="YPRB RIBONUCLEASE H-LIKE DOMAIN-CONTAINING PROTEIN"/>
    <property type="match status" value="1"/>
</dbReference>
<dbReference type="Proteomes" id="UP000316609">
    <property type="component" value="Unassembled WGS sequence"/>
</dbReference>
<dbReference type="Pfam" id="PF13482">
    <property type="entry name" value="RNase_H_2"/>
    <property type="match status" value="1"/>
</dbReference>
<comment type="caution">
    <text evidence="3">The sequence shown here is derived from an EMBL/GenBank/DDBJ whole genome shotgun (WGS) entry which is preliminary data.</text>
</comment>
<proteinExistence type="predicted"/>
<dbReference type="AlphaFoldDB" id="A0A538TKM9"/>
<dbReference type="InterPro" id="IPR036397">
    <property type="entry name" value="RNaseH_sf"/>
</dbReference>
<dbReference type="EMBL" id="VBOY01000093">
    <property type="protein sequence ID" value="TMQ64179.1"/>
    <property type="molecule type" value="Genomic_DNA"/>
</dbReference>
<feature type="compositionally biased region" description="Basic and acidic residues" evidence="1">
    <location>
        <begin position="87"/>
        <end position="112"/>
    </location>
</feature>
<dbReference type="InterPro" id="IPR038720">
    <property type="entry name" value="YprB_RNase_H-like_dom"/>
</dbReference>
<organism evidence="3 4">
    <name type="scientific">Eiseniibacteriota bacterium</name>
    <dbReference type="NCBI Taxonomy" id="2212470"/>
    <lineage>
        <taxon>Bacteria</taxon>
        <taxon>Candidatus Eiseniibacteriota</taxon>
    </lineage>
</organism>
<dbReference type="PANTHER" id="PTHR38462">
    <property type="entry name" value="EXONUCLEASE-LIKE PROTEIN"/>
    <property type="match status" value="1"/>
</dbReference>
<evidence type="ECO:0000313" key="3">
    <source>
        <dbReference type="EMBL" id="TMQ64179.1"/>
    </source>
</evidence>
<evidence type="ECO:0000259" key="2">
    <source>
        <dbReference type="Pfam" id="PF13482"/>
    </source>
</evidence>
<feature type="domain" description="YprB ribonuclease H-like" evidence="2">
    <location>
        <begin position="244"/>
        <end position="408"/>
    </location>
</feature>
<dbReference type="Gene3D" id="3.30.420.10">
    <property type="entry name" value="Ribonuclease H-like superfamily/Ribonuclease H"/>
    <property type="match status" value="1"/>
</dbReference>
<feature type="region of interest" description="Disordered" evidence="1">
    <location>
        <begin position="87"/>
        <end position="123"/>
    </location>
</feature>
<sequence length="432" mass="47638">MLGVARAILRRHGESRTDPAPSPAALLDPAGGRGAAHGRIDLGSQDLAGALAPHADAAARGCRGDEGVRPASLQLRRADCVVREARARGEERVGRPRWERVHGREPPLDPPRRARGPNDGSRLVIGGAALRERLGRLARERRSRYEACVESGSSPARERHSGYEPSLERASSPAPQDSLDRAPLGVEAFLPGGELRDEAGAVFVHERVRSDIERPRADWARLEAAPGDEPDLVALKSLGLEHALFLDLETGGLATSPVFLAGTMHWNGADFVLRQLFARHYGEEAPLLRALANTARGFTFLVTFNGKSYDVPFLRGRCLVHGVPLRLPERHLDLLHPARRRWKRRLADCRLQTLEWHVCRRRRSGDVPSAEVPGLYHDYVRRGDPYRLIPVFHHNLLDVITMGEILRALCRPRRMVEGGVSGAPTQEGVILG</sequence>
<dbReference type="InterPro" id="IPR012337">
    <property type="entry name" value="RNaseH-like_sf"/>
</dbReference>